<keyword evidence="1" id="KW-0175">Coiled coil</keyword>
<dbReference type="Gene3D" id="3.60.21.10">
    <property type="match status" value="1"/>
</dbReference>
<evidence type="ECO:0000256" key="1">
    <source>
        <dbReference type="SAM" id="Coils"/>
    </source>
</evidence>
<dbReference type="GO" id="GO:0030288">
    <property type="term" value="C:outer membrane-bounded periplasmic space"/>
    <property type="evidence" value="ECO:0007669"/>
    <property type="project" value="TreeGrafter"/>
</dbReference>
<reference evidence="2 3" key="1">
    <citation type="submission" date="2016-10" db="EMBL/GenBank/DDBJ databases">
        <authorList>
            <person name="de Groot N.N."/>
        </authorList>
    </citation>
    <scope>NUCLEOTIDE SEQUENCE [LARGE SCALE GENOMIC DNA]</scope>
    <source>
        <strain evidence="2 3">DSM 12130</strain>
    </source>
</reference>
<dbReference type="GO" id="GO:0009166">
    <property type="term" value="P:nucleotide catabolic process"/>
    <property type="evidence" value="ECO:0007669"/>
    <property type="project" value="InterPro"/>
</dbReference>
<dbReference type="RefSeq" id="WP_143005473.1">
    <property type="nucleotide sequence ID" value="NZ_FNJI01000010.1"/>
</dbReference>
<dbReference type="SUPFAM" id="SSF56300">
    <property type="entry name" value="Metallo-dependent phosphatases"/>
    <property type="match status" value="1"/>
</dbReference>
<organism evidence="2 3">
    <name type="scientific">Desulforhopalus singaporensis</name>
    <dbReference type="NCBI Taxonomy" id="91360"/>
    <lineage>
        <taxon>Bacteria</taxon>
        <taxon>Pseudomonadati</taxon>
        <taxon>Thermodesulfobacteriota</taxon>
        <taxon>Desulfobulbia</taxon>
        <taxon>Desulfobulbales</taxon>
        <taxon>Desulfocapsaceae</taxon>
        <taxon>Desulforhopalus</taxon>
    </lineage>
</organism>
<proteinExistence type="predicted"/>
<dbReference type="AlphaFoldDB" id="A0A1H0PVU8"/>
<name>A0A1H0PVU8_9BACT</name>
<feature type="coiled-coil region" evidence="1">
    <location>
        <begin position="177"/>
        <end position="237"/>
    </location>
</feature>
<sequence length="276" mass="30402">MARAIVRSYSLMGYDAVCLSPHDLAAGAEFFTGEPEEAASFTWLSANVSLNGGVPFFQPYLIKKFGDATLAIIGLTGKTALLPSDFTVGDWRASLRSCLDDIGSKATFFIVLSTLSPKEEQELARNFPKINLILGSSPNKGNTKTILESHTLLVQTTSRGKYLGQLDIDYGSHGQWSEQKKSDVTRLKKRLAQVEKSLAVYLRSSNGSNQESIQQTISILSKQKESLTDRIEELQQTQTMLPEKGRDTFALSFHKIRPVSESSAIDDIVDKLDASF</sequence>
<dbReference type="InterPro" id="IPR006179">
    <property type="entry name" value="5_nucleotidase/apyrase"/>
</dbReference>
<dbReference type="InterPro" id="IPR029052">
    <property type="entry name" value="Metallo-depent_PP-like"/>
</dbReference>
<dbReference type="PANTHER" id="PTHR11575">
    <property type="entry name" value="5'-NUCLEOTIDASE-RELATED"/>
    <property type="match status" value="1"/>
</dbReference>
<dbReference type="EMBL" id="FNJI01000010">
    <property type="protein sequence ID" value="SDP09311.1"/>
    <property type="molecule type" value="Genomic_DNA"/>
</dbReference>
<dbReference type="STRING" id="91360.SAMN05660330_01789"/>
<dbReference type="GO" id="GO:0016787">
    <property type="term" value="F:hydrolase activity"/>
    <property type="evidence" value="ECO:0007669"/>
    <property type="project" value="InterPro"/>
</dbReference>
<keyword evidence="3" id="KW-1185">Reference proteome</keyword>
<protein>
    <submittedName>
        <fullName evidence="2">Uncharacterized protein</fullName>
    </submittedName>
</protein>
<dbReference type="Proteomes" id="UP000199073">
    <property type="component" value="Unassembled WGS sequence"/>
</dbReference>
<evidence type="ECO:0000313" key="2">
    <source>
        <dbReference type="EMBL" id="SDP09311.1"/>
    </source>
</evidence>
<gene>
    <name evidence="2" type="ORF">SAMN05660330_01789</name>
</gene>
<dbReference type="PANTHER" id="PTHR11575:SF24">
    <property type="entry name" value="5'-NUCLEOTIDASE"/>
    <property type="match status" value="1"/>
</dbReference>
<accession>A0A1H0PVU8</accession>
<dbReference type="OrthoDB" id="9814800at2"/>
<evidence type="ECO:0000313" key="3">
    <source>
        <dbReference type="Proteomes" id="UP000199073"/>
    </source>
</evidence>